<dbReference type="Proteomes" id="UP001369086">
    <property type="component" value="Unassembled WGS sequence"/>
</dbReference>
<protein>
    <submittedName>
        <fullName evidence="2">Uncharacterized protein</fullName>
    </submittedName>
</protein>
<feature type="transmembrane region" description="Helical" evidence="1">
    <location>
        <begin position="124"/>
        <end position="144"/>
    </location>
</feature>
<proteinExistence type="predicted"/>
<dbReference type="PANTHER" id="PTHR33802">
    <property type="entry name" value="SI:CH211-161H7.5-RELATED"/>
    <property type="match status" value="1"/>
</dbReference>
<evidence type="ECO:0000256" key="1">
    <source>
        <dbReference type="SAM" id="Phobius"/>
    </source>
</evidence>
<feature type="transmembrane region" description="Helical" evidence="1">
    <location>
        <begin position="234"/>
        <end position="251"/>
    </location>
</feature>
<name>A0ABR1A0Z7_HUSHU</name>
<feature type="transmembrane region" description="Helical" evidence="1">
    <location>
        <begin position="99"/>
        <end position="118"/>
    </location>
</feature>
<keyword evidence="1" id="KW-0472">Membrane</keyword>
<gene>
    <name evidence="2" type="ORF">HHUSO_G5392</name>
</gene>
<sequence>MAKHDPWRIIVMILALVAFIIMLGFNAVAGAGSSGGPFLQNTGNVSAKYETDITPSGWTFSIWGVIYTWQTLWFVYVFSGFCRRNTDGWMYCEPAILPYGFYITWIINNIFNIIWLFLWDREYMVAGVIILALITFTNYIVLFFSYHGLNTYFAWLNKYYKVDLWLIRILVQNGVAVYTTWTTIATLLNFAVVLTYNEGVSRETAGTVVLSILLVEVILWFVAENFFLDKYVRYTLTVYPVVIVALCGNMTKNFNAESPSRNGIFIAVLLGISCLIFAVRVLLVVWRHLKHDVHQVSDSIPMSPKEISEKKKGIFV</sequence>
<keyword evidence="3" id="KW-1185">Reference proteome</keyword>
<feature type="transmembrane region" description="Helical" evidence="1">
    <location>
        <begin position="165"/>
        <end position="192"/>
    </location>
</feature>
<organism evidence="2 3">
    <name type="scientific">Huso huso</name>
    <name type="common">Beluga</name>
    <name type="synonym">Acipenser huso</name>
    <dbReference type="NCBI Taxonomy" id="61971"/>
    <lineage>
        <taxon>Eukaryota</taxon>
        <taxon>Metazoa</taxon>
        <taxon>Chordata</taxon>
        <taxon>Craniata</taxon>
        <taxon>Vertebrata</taxon>
        <taxon>Euteleostomi</taxon>
        <taxon>Actinopterygii</taxon>
        <taxon>Chondrostei</taxon>
        <taxon>Acipenseriformes</taxon>
        <taxon>Acipenseridae</taxon>
        <taxon>Huso</taxon>
    </lineage>
</organism>
<evidence type="ECO:0000313" key="3">
    <source>
        <dbReference type="Proteomes" id="UP001369086"/>
    </source>
</evidence>
<keyword evidence="1" id="KW-0812">Transmembrane</keyword>
<keyword evidence="1" id="KW-1133">Transmembrane helix</keyword>
<feature type="transmembrane region" description="Helical" evidence="1">
    <location>
        <begin position="204"/>
        <end position="222"/>
    </location>
</feature>
<reference evidence="2 3" key="1">
    <citation type="submission" date="2021-05" db="EMBL/GenBank/DDBJ databases">
        <authorList>
            <person name="Zahm M."/>
            <person name="Klopp C."/>
            <person name="Cabau C."/>
            <person name="Kuhl H."/>
            <person name="Suciu R."/>
            <person name="Ciorpac M."/>
            <person name="Holostenco D."/>
            <person name="Gessner J."/>
            <person name="Wuertz S."/>
            <person name="Hohne C."/>
            <person name="Stock M."/>
            <person name="Gislard M."/>
            <person name="Lluch J."/>
            <person name="Milhes M."/>
            <person name="Lampietro C."/>
            <person name="Lopez Roques C."/>
            <person name="Donnadieu C."/>
            <person name="Du K."/>
            <person name="Schartl M."/>
            <person name="Guiguen Y."/>
        </authorList>
    </citation>
    <scope>NUCLEOTIDE SEQUENCE [LARGE SCALE GENOMIC DNA]</scope>
    <source>
        <strain evidence="2">Hh-F2</strain>
        <tissue evidence="2">Blood</tissue>
    </source>
</reference>
<dbReference type="EMBL" id="JAHFZB010000004">
    <property type="protein sequence ID" value="KAK6490738.1"/>
    <property type="molecule type" value="Genomic_DNA"/>
</dbReference>
<feature type="transmembrane region" description="Helical" evidence="1">
    <location>
        <begin position="58"/>
        <end position="78"/>
    </location>
</feature>
<dbReference type="PANTHER" id="PTHR33802:SF4">
    <property type="entry name" value="SI:DKEY-29D8.3"/>
    <property type="match status" value="1"/>
</dbReference>
<comment type="caution">
    <text evidence="2">The sequence shown here is derived from an EMBL/GenBank/DDBJ whole genome shotgun (WGS) entry which is preliminary data.</text>
</comment>
<feature type="transmembrane region" description="Helical" evidence="1">
    <location>
        <begin position="7"/>
        <end position="29"/>
    </location>
</feature>
<feature type="transmembrane region" description="Helical" evidence="1">
    <location>
        <begin position="263"/>
        <end position="286"/>
    </location>
</feature>
<accession>A0ABR1A0Z7</accession>
<evidence type="ECO:0000313" key="2">
    <source>
        <dbReference type="EMBL" id="KAK6490738.1"/>
    </source>
</evidence>